<evidence type="ECO:0000256" key="3">
    <source>
        <dbReference type="ARBA" id="ARBA00022664"/>
    </source>
</evidence>
<reference evidence="9" key="1">
    <citation type="submission" date="2025-08" db="UniProtKB">
        <authorList>
            <consortium name="RefSeq"/>
        </authorList>
    </citation>
    <scope>IDENTIFICATION</scope>
    <source>
        <tissue evidence="9">Whole larvae</tissue>
    </source>
</reference>
<feature type="compositionally biased region" description="Basic and acidic residues" evidence="6">
    <location>
        <begin position="474"/>
        <end position="485"/>
    </location>
</feature>
<feature type="region of interest" description="Disordered" evidence="6">
    <location>
        <begin position="173"/>
        <end position="510"/>
    </location>
</feature>
<feature type="compositionally biased region" description="Low complexity" evidence="6">
    <location>
        <begin position="198"/>
        <end position="216"/>
    </location>
</feature>
<evidence type="ECO:0000256" key="6">
    <source>
        <dbReference type="SAM" id="MobiDB-lite"/>
    </source>
</evidence>
<comment type="subcellular location">
    <subcellularLocation>
        <location evidence="1">Nucleus</location>
    </subcellularLocation>
</comment>
<gene>
    <name evidence="9" type="primary">LOC113521474</name>
</gene>
<evidence type="ECO:0000256" key="1">
    <source>
        <dbReference type="ARBA" id="ARBA00004123"/>
    </source>
</evidence>
<feature type="compositionally biased region" description="Basic and acidic residues" evidence="6">
    <location>
        <begin position="494"/>
        <end position="505"/>
    </location>
</feature>
<feature type="compositionally biased region" description="Gly residues" evidence="6">
    <location>
        <begin position="1947"/>
        <end position="1965"/>
    </location>
</feature>
<dbReference type="RefSeq" id="XP_052758960.1">
    <property type="nucleotide sequence ID" value="XM_052903000.1"/>
</dbReference>
<feature type="compositionally biased region" description="Low complexity" evidence="6">
    <location>
        <begin position="1897"/>
        <end position="1907"/>
    </location>
</feature>
<feature type="region of interest" description="Disordered" evidence="6">
    <location>
        <begin position="1863"/>
        <end position="1882"/>
    </location>
</feature>
<dbReference type="PANTHER" id="PTHR23185:SF0">
    <property type="entry name" value="PROTEIN VIRILIZER HOMOLOG"/>
    <property type="match status" value="1"/>
</dbReference>
<keyword evidence="4" id="KW-0508">mRNA splicing</keyword>
<proteinExistence type="inferred from homology"/>
<dbReference type="Proteomes" id="UP001652740">
    <property type="component" value="Unplaced"/>
</dbReference>
<feature type="domain" description="Virilizer N-terminal" evidence="7">
    <location>
        <begin position="17"/>
        <end position="283"/>
    </location>
</feature>
<feature type="compositionally biased region" description="Basic and acidic residues" evidence="6">
    <location>
        <begin position="334"/>
        <end position="437"/>
    </location>
</feature>
<dbReference type="InterPro" id="IPR026736">
    <property type="entry name" value="Virilizer"/>
</dbReference>
<comment type="similarity">
    <text evidence="2">Belongs to the vir family.</text>
</comment>
<sequence>MRLNSINYNMAALEQPDLLFFDTFSHDTSEELNLDLVQFPKSVFVREIRIIPLGARVEGDFPGGVRLGATNPTKFHIDFFVNDLSKPGASTFEALGSIDYCQNGQIHMECGNGHDQPRIPTDGLVLRGWYTTITLAVYGTLTQIIPESPVGSNPPPNIQRPSIAREVAPVQTTNIPQQGDWNQEGSNPIPSYTGNVASSNPDSYGPNNYPPDNYDNQMYRNEYYDNEPPKDPRSYHHMDDNEWEKDRGDISCERDGDRLRHSPRSIDHDRDRDRRDGRSRRRSLDRGRSRESSRHRDRSRELDRMERLHSRSRSRDRDFVVKGEYRPLSRSRSRSIDRDRMRGVSADRDWDRGPYKKDEYRRHRDISYDRSRGGSYEKDSGSYERRSPYDKRAPSYERKMAYEKRGPSYEKRLSPYDKRGSSYERRAPSYEKQTSYDRKRHSSPYGRMRGSSYGSRSPSRDDIRKKPRTPPGEISRRPLSPREGDVSSPINSIRSEDGGEYDRSSKQIPRVEFYHQNYRHKSSIRSPSQEVENPPYVEQQHSSLVTVPIVDNASVPKIIESPIRNLDEDRSMDAEQFEPILSDEDICDDSEVPYIEEEMYDVNDYCGADDIIKYYNPFKDDWNRYEYINKIQLLAVKKNEDSKDVLNATFSDLCDASPDLFKIWDITKTAKKREQKFFSNTFTEIDNASREEWVHQCEKLFLPLTNLCKNTDIILRIFQNSNKDDNEFVDVYNLLLTFCKIGLNFDFALAQQQPTYKIRHMKCGIRLAEALMSHKHNDQVIKILLNMGIDMPMLLLDIYSKEYMALSIRLMILKALNACLSSKESVEHFMQKAVFPKFDKNESDNDRKPKNGYQALISIMQTNPSARIKFSISALIKKLNMYELLGKLHDLVLNFNKKAAENNQNEDAELTENDTEFIINALEEILYMYRTQCFHISQPKRFLPASAQFDINKECSNEILLEFFNIHHILEVCLYLLTCPTTCNNLVVISPIHDLIYELVNSHNGLNFLYENMKMSELLFKTLAQPYGQQNADEFIYPHDLSNYSDLQILGLEMAYRLKALYYLQSICDLQAGKTDENELIDRLQSLYCLSFGSIGKTAVPDVIVMEDNAECLMEVFENDMKAKNKNESQLKQKSPAKAYAIELIVSVVRFSANVPFLKKYGQRLLCVSKEHDRFEPSVSSVLQEVVPYLKPIEKLSLLSGDDMAECVEILKTSLEHTPDLPGELMTCLRILRHFSISDYDNNLTVNCESATEEYIELKYKYNVLQLFSLDGVAHLAAILDRLAVHFEQPNMHTSFFASAKGLQLAQIMLPCLRLLDEMLARVVRCRGPRFRDLTAAPILLKSYGIAKAYPVGSVGYRTAAKAAEAAVRALLAYAQPIADDANDGDSIRRGPWTSLCSEVISYTMTAPYTFVPGLLVFSELLPLPLPMQSKTPPTERELADASNERRLWSAHLHALGNDLTDMIQIICMSTYRPVVHMLRRVCVQIADLAPNTAAIVAKAAVGAVTRELKPGEPATASCARVLGFLACLVSHAPVKCAVLHTMNNGGPRSADVQTALCGVLSLVNACNEHAAAQEFAAHALAAFCDAEITLTPLSAATDVLLANSLPNKDALASFLDSTANCLESTSKTCAVASSILRAYFVLTEHEYGFQQFRKFVTKRRESLGNYFKWALEGPGEDKAECLSLYIDLIRILKVEEGEGPVGRKSALTVNELADMVGYSPSEENHPAMNLEKILRDRNADDDALANASFLTTHLQKFKVTEEPGTPPTDPAESVLPPPDTLVAQFAARIIYSIGEANDERLTSSYWLNVPSASGDDDVNDNELVSCDIVEIASAYLSGGVGGAGGAAGGAEALAGAVRRLAGCGARPPPPPRDQRPPGAVAMSRVRGEGGADAFRSRPPNTSRPPSLHVDDFTALHHAPHHAHHHHAHHQPYAAPAAALLTRGPRRGGGAVGASGAGGVGGAAGAGAAERGRFVAPAPHYRHLRGRGAWEMGGQHFGHFAPTSQYMMGGMGWGGARMQRGPRHRSFMR</sequence>
<feature type="compositionally biased region" description="Polar residues" evidence="6">
    <location>
        <begin position="173"/>
        <end position="197"/>
    </location>
</feature>
<keyword evidence="8" id="KW-1185">Reference proteome</keyword>
<feature type="compositionally biased region" description="Low complexity" evidence="6">
    <location>
        <begin position="443"/>
        <end position="457"/>
    </location>
</feature>
<evidence type="ECO:0000256" key="5">
    <source>
        <dbReference type="ARBA" id="ARBA00023242"/>
    </source>
</evidence>
<dbReference type="Pfam" id="PF15912">
    <property type="entry name" value="VIR_N"/>
    <property type="match status" value="1"/>
</dbReference>
<dbReference type="PANTHER" id="PTHR23185">
    <property type="entry name" value="PROTEIN VIRILIZER HOMOLOG"/>
    <property type="match status" value="1"/>
</dbReference>
<keyword evidence="3" id="KW-0507">mRNA processing</keyword>
<feature type="region of interest" description="Disordered" evidence="6">
    <location>
        <begin position="1944"/>
        <end position="1965"/>
    </location>
</feature>
<keyword evidence="5" id="KW-0539">Nucleus</keyword>
<organism evidence="8 9">
    <name type="scientific">Galleria mellonella</name>
    <name type="common">Greater wax moth</name>
    <dbReference type="NCBI Taxonomy" id="7137"/>
    <lineage>
        <taxon>Eukaryota</taxon>
        <taxon>Metazoa</taxon>
        <taxon>Ecdysozoa</taxon>
        <taxon>Arthropoda</taxon>
        <taxon>Hexapoda</taxon>
        <taxon>Insecta</taxon>
        <taxon>Pterygota</taxon>
        <taxon>Neoptera</taxon>
        <taxon>Endopterygota</taxon>
        <taxon>Lepidoptera</taxon>
        <taxon>Glossata</taxon>
        <taxon>Ditrysia</taxon>
        <taxon>Pyraloidea</taxon>
        <taxon>Pyralidae</taxon>
        <taxon>Galleriinae</taxon>
        <taxon>Galleria</taxon>
    </lineage>
</organism>
<evidence type="ECO:0000313" key="8">
    <source>
        <dbReference type="Proteomes" id="UP001652740"/>
    </source>
</evidence>
<feature type="region of interest" description="Disordered" evidence="6">
    <location>
        <begin position="1890"/>
        <end position="1910"/>
    </location>
</feature>
<dbReference type="InterPro" id="IPR031801">
    <property type="entry name" value="VIR_N"/>
</dbReference>
<evidence type="ECO:0000313" key="9">
    <source>
        <dbReference type="RefSeq" id="XP_052758960.1"/>
    </source>
</evidence>
<name>A0ABM3N5U1_GALME</name>
<evidence type="ECO:0000256" key="2">
    <source>
        <dbReference type="ARBA" id="ARBA00008371"/>
    </source>
</evidence>
<feature type="compositionally biased region" description="Basic and acidic residues" evidence="6">
    <location>
        <begin position="227"/>
        <end position="327"/>
    </location>
</feature>
<evidence type="ECO:0000256" key="4">
    <source>
        <dbReference type="ARBA" id="ARBA00023187"/>
    </source>
</evidence>
<accession>A0ABM3N5U1</accession>
<dbReference type="GeneID" id="113521474"/>
<protein>
    <submittedName>
        <fullName evidence="9">Protein virilizer</fullName>
    </submittedName>
</protein>
<evidence type="ECO:0000259" key="7">
    <source>
        <dbReference type="Pfam" id="PF15912"/>
    </source>
</evidence>